<keyword evidence="17" id="KW-0132">Cell division</keyword>
<proteinExistence type="inferred from homology"/>
<evidence type="ECO:0000256" key="9">
    <source>
        <dbReference type="ARBA" id="ARBA00032370"/>
    </source>
</evidence>
<evidence type="ECO:0000256" key="13">
    <source>
        <dbReference type="ARBA" id="ARBA00041418"/>
    </source>
</evidence>
<protein>
    <recommendedName>
        <fullName evidence="12">Probable peptidoglycan glycosyltransferase FtsW</fullName>
        <ecNumber evidence="14">2.4.99.28</ecNumber>
    </recommendedName>
    <alternativeName>
        <fullName evidence="13">Cell division protein FtsW</fullName>
    </alternativeName>
    <alternativeName>
        <fullName evidence="10">Cell wall polymerase</fullName>
    </alternativeName>
    <alternativeName>
        <fullName evidence="9">Peptidoglycan polymerase</fullName>
    </alternativeName>
</protein>
<keyword evidence="6" id="KW-0573">Peptidoglycan synthesis</keyword>
<dbReference type="Proteomes" id="UP000239872">
    <property type="component" value="Unassembled WGS sequence"/>
</dbReference>
<evidence type="ECO:0000256" key="8">
    <source>
        <dbReference type="ARBA" id="ARBA00023136"/>
    </source>
</evidence>
<dbReference type="GO" id="GO:0008360">
    <property type="term" value="P:regulation of cell shape"/>
    <property type="evidence" value="ECO:0007669"/>
    <property type="project" value="UniProtKB-KW"/>
</dbReference>
<dbReference type="GO" id="GO:0005886">
    <property type="term" value="C:plasma membrane"/>
    <property type="evidence" value="ECO:0007669"/>
    <property type="project" value="TreeGrafter"/>
</dbReference>
<dbReference type="GO" id="GO:0008955">
    <property type="term" value="F:peptidoglycan glycosyltransferase activity"/>
    <property type="evidence" value="ECO:0007669"/>
    <property type="project" value="UniProtKB-EC"/>
</dbReference>
<keyword evidence="5" id="KW-0133">Cell shape</keyword>
<feature type="transmembrane region" description="Helical" evidence="16">
    <location>
        <begin position="15"/>
        <end position="35"/>
    </location>
</feature>
<evidence type="ECO:0000256" key="4">
    <source>
        <dbReference type="ARBA" id="ARBA00022692"/>
    </source>
</evidence>
<dbReference type="OrthoDB" id="9812661at2"/>
<dbReference type="GO" id="GO:0009252">
    <property type="term" value="P:peptidoglycan biosynthetic process"/>
    <property type="evidence" value="ECO:0007669"/>
    <property type="project" value="UniProtKB-KW"/>
</dbReference>
<keyword evidence="4 16" id="KW-0812">Transmembrane</keyword>
<evidence type="ECO:0000256" key="2">
    <source>
        <dbReference type="ARBA" id="ARBA00022676"/>
    </source>
</evidence>
<dbReference type="Pfam" id="PF01098">
    <property type="entry name" value="FTSW_RODA_SPOVE"/>
    <property type="match status" value="1"/>
</dbReference>
<comment type="catalytic activity">
    <reaction evidence="15">
        <text>[GlcNAc-(1-&gt;4)-Mur2Ac(oyl-L-Ala-gamma-D-Glu-L-Lys-D-Ala-D-Ala)](n)-di-trans,octa-cis-undecaprenyl diphosphate + beta-D-GlcNAc-(1-&gt;4)-Mur2Ac(oyl-L-Ala-gamma-D-Glu-L-Lys-D-Ala-D-Ala)-di-trans,octa-cis-undecaprenyl diphosphate = [GlcNAc-(1-&gt;4)-Mur2Ac(oyl-L-Ala-gamma-D-Glu-L-Lys-D-Ala-D-Ala)](n+1)-di-trans,octa-cis-undecaprenyl diphosphate + di-trans,octa-cis-undecaprenyl diphosphate + H(+)</text>
        <dbReference type="Rhea" id="RHEA:23708"/>
        <dbReference type="Rhea" id="RHEA-COMP:9602"/>
        <dbReference type="Rhea" id="RHEA-COMP:9603"/>
        <dbReference type="ChEBI" id="CHEBI:15378"/>
        <dbReference type="ChEBI" id="CHEBI:58405"/>
        <dbReference type="ChEBI" id="CHEBI:60033"/>
        <dbReference type="ChEBI" id="CHEBI:78435"/>
        <dbReference type="EC" id="2.4.99.28"/>
    </reaction>
</comment>
<dbReference type="EC" id="2.4.99.28" evidence="14"/>
<evidence type="ECO:0000256" key="6">
    <source>
        <dbReference type="ARBA" id="ARBA00022984"/>
    </source>
</evidence>
<keyword evidence="8 16" id="KW-0472">Membrane</keyword>
<comment type="caution">
    <text evidence="17">The sequence shown here is derived from an EMBL/GenBank/DDBJ whole genome shotgun (WGS) entry which is preliminary data.</text>
</comment>
<feature type="transmembrane region" description="Helical" evidence="16">
    <location>
        <begin position="47"/>
        <end position="68"/>
    </location>
</feature>
<keyword evidence="3" id="KW-0808">Transferase</keyword>
<name>A0A2S7SVM2_9BACT</name>
<feature type="transmembrane region" description="Helical" evidence="16">
    <location>
        <begin position="191"/>
        <end position="209"/>
    </location>
</feature>
<keyword evidence="17" id="KW-0131">Cell cycle</keyword>
<dbReference type="GO" id="GO:0051301">
    <property type="term" value="P:cell division"/>
    <property type="evidence" value="ECO:0007669"/>
    <property type="project" value="UniProtKB-KW"/>
</dbReference>
<keyword evidence="18" id="KW-1185">Reference proteome</keyword>
<comment type="subcellular location">
    <subcellularLocation>
        <location evidence="1">Membrane</location>
        <topology evidence="1">Multi-pass membrane protein</topology>
    </subcellularLocation>
</comment>
<evidence type="ECO:0000256" key="7">
    <source>
        <dbReference type="ARBA" id="ARBA00022989"/>
    </source>
</evidence>
<feature type="transmembrane region" description="Helical" evidence="16">
    <location>
        <begin position="357"/>
        <end position="376"/>
    </location>
</feature>
<evidence type="ECO:0000256" key="15">
    <source>
        <dbReference type="ARBA" id="ARBA00049902"/>
    </source>
</evidence>
<gene>
    <name evidence="17" type="ORF">CJD36_013455</name>
</gene>
<evidence type="ECO:0000256" key="11">
    <source>
        <dbReference type="ARBA" id="ARBA00038053"/>
    </source>
</evidence>
<evidence type="ECO:0000256" key="10">
    <source>
        <dbReference type="ARBA" id="ARBA00033270"/>
    </source>
</evidence>
<evidence type="ECO:0000256" key="5">
    <source>
        <dbReference type="ARBA" id="ARBA00022960"/>
    </source>
</evidence>
<evidence type="ECO:0000256" key="12">
    <source>
        <dbReference type="ARBA" id="ARBA00041185"/>
    </source>
</evidence>
<feature type="transmembrane region" description="Helical" evidence="16">
    <location>
        <begin position="276"/>
        <end position="301"/>
    </location>
</feature>
<dbReference type="AlphaFoldDB" id="A0A2S7SVM2"/>
<evidence type="ECO:0000256" key="16">
    <source>
        <dbReference type="SAM" id="Phobius"/>
    </source>
</evidence>
<feature type="transmembrane region" description="Helical" evidence="16">
    <location>
        <begin position="80"/>
        <end position="100"/>
    </location>
</feature>
<comment type="similarity">
    <text evidence="11">Belongs to the SEDS family. FtsW subfamily.</text>
</comment>
<feature type="transmembrane region" description="Helical" evidence="16">
    <location>
        <begin position="313"/>
        <end position="337"/>
    </location>
</feature>
<sequence length="442" mass="48352">MSVKKLLNKTKGDQVIWAVVMVLSLISLLAVYSSTGSLAYRSEKASSFFLLKQVMVLGLGLLIIYWVHNINYTKFAKVAVLLYFISIPLLLYTLLFGTSLNEGSRWIKLPVVNLTFQTSDLAKLALFMFLARVLSMKQAVIKDFKKGFLPVLLPMLLTCAFIAPANLSTALMLGATCSIVFYIGRVQVKHLLLLGAVGIMGVTLLFVGSKVTGIGRAKTWEKRIMDFTDRSKKDPKQEDVYQVQQAKIAIANGGVTGRGPGNSLQRNFLPHPYSDFIYSIIIEEYGLLGGAALVFFYLLFLWRSILIFKRCPFAFGAFLAVGLSITLVFQAMLNMAVNVHLVPVTGLTLPMVSMGGSSIWFTSVAIGIILSVSKYVDEMEGGKKKAGKRKIEKQEKGVVTTDSAVDDAIDEEEEEENAEIASKIFVQTGKRGTAGGVIPAGA</sequence>
<evidence type="ECO:0000313" key="17">
    <source>
        <dbReference type="EMBL" id="PQJ10970.1"/>
    </source>
</evidence>
<dbReference type="PANTHER" id="PTHR30474:SF2">
    <property type="entry name" value="PEPTIDOGLYCAN GLYCOSYLTRANSFERASE FTSW-RELATED"/>
    <property type="match status" value="1"/>
</dbReference>
<feature type="transmembrane region" description="Helical" evidence="16">
    <location>
        <begin position="161"/>
        <end position="184"/>
    </location>
</feature>
<evidence type="ECO:0000313" key="18">
    <source>
        <dbReference type="Proteomes" id="UP000239872"/>
    </source>
</evidence>
<dbReference type="EMBL" id="PPSL01000003">
    <property type="protein sequence ID" value="PQJ10970.1"/>
    <property type="molecule type" value="Genomic_DNA"/>
</dbReference>
<dbReference type="GO" id="GO:0032153">
    <property type="term" value="C:cell division site"/>
    <property type="evidence" value="ECO:0007669"/>
    <property type="project" value="TreeGrafter"/>
</dbReference>
<accession>A0A2S7SVM2</accession>
<dbReference type="PANTHER" id="PTHR30474">
    <property type="entry name" value="CELL CYCLE PROTEIN"/>
    <property type="match status" value="1"/>
</dbReference>
<keyword evidence="7 16" id="KW-1133">Transmembrane helix</keyword>
<organism evidence="17 18">
    <name type="scientific">Flavipsychrobacter stenotrophus</name>
    <dbReference type="NCBI Taxonomy" id="2077091"/>
    <lineage>
        <taxon>Bacteria</taxon>
        <taxon>Pseudomonadati</taxon>
        <taxon>Bacteroidota</taxon>
        <taxon>Chitinophagia</taxon>
        <taxon>Chitinophagales</taxon>
        <taxon>Chitinophagaceae</taxon>
        <taxon>Flavipsychrobacter</taxon>
    </lineage>
</organism>
<keyword evidence="2" id="KW-0328">Glycosyltransferase</keyword>
<evidence type="ECO:0000256" key="3">
    <source>
        <dbReference type="ARBA" id="ARBA00022679"/>
    </source>
</evidence>
<dbReference type="InterPro" id="IPR001182">
    <property type="entry name" value="FtsW/RodA"/>
</dbReference>
<dbReference type="RefSeq" id="WP_105039697.1">
    <property type="nucleotide sequence ID" value="NZ_PPSL01000003.1"/>
</dbReference>
<evidence type="ECO:0000256" key="14">
    <source>
        <dbReference type="ARBA" id="ARBA00044770"/>
    </source>
</evidence>
<reference evidence="17 18" key="1">
    <citation type="submission" date="2018-01" db="EMBL/GenBank/DDBJ databases">
        <title>A novel member of the phylum Bacteroidetes isolated from glacier ice.</title>
        <authorList>
            <person name="Liu Q."/>
            <person name="Xin Y.-H."/>
        </authorList>
    </citation>
    <scope>NUCLEOTIDE SEQUENCE [LARGE SCALE GENOMIC DNA]</scope>
    <source>
        <strain evidence="17 18">RB1R16</strain>
    </source>
</reference>
<evidence type="ECO:0000256" key="1">
    <source>
        <dbReference type="ARBA" id="ARBA00004141"/>
    </source>
</evidence>
<dbReference type="GO" id="GO:0015648">
    <property type="term" value="F:lipid-linked peptidoglycan transporter activity"/>
    <property type="evidence" value="ECO:0007669"/>
    <property type="project" value="TreeGrafter"/>
</dbReference>